<gene>
    <name evidence="1" type="ORF">ACFP2T_27800</name>
</gene>
<protein>
    <submittedName>
        <fullName evidence="1">Uncharacterized protein</fullName>
    </submittedName>
</protein>
<proteinExistence type="predicted"/>
<dbReference type="Proteomes" id="UP001596203">
    <property type="component" value="Unassembled WGS sequence"/>
</dbReference>
<accession>A0ABW1KFH2</accession>
<sequence length="167" mass="18545">MTLGTAMDRDDRPLEELPLRQAALDMVKDSPEGRSLKRKLEAFDELDDLAKKKAAQDIREDIAGIVACAITEEHHRTEMLDALVNFRNDPSVATSDPSEMQDQHPLVAGVLDIAQDILAELGKEALIEALLPGAHLLLPPNDFVKSLFTAVEMLEIAEDPTDPPWWR</sequence>
<dbReference type="RefSeq" id="WP_377426598.1">
    <property type="nucleotide sequence ID" value="NZ_JBHSPR010000025.1"/>
</dbReference>
<name>A0ABW1KFH2_9ACTN</name>
<organism evidence="1 2">
    <name type="scientific">Plantactinospora solaniradicis</name>
    <dbReference type="NCBI Taxonomy" id="1723736"/>
    <lineage>
        <taxon>Bacteria</taxon>
        <taxon>Bacillati</taxon>
        <taxon>Actinomycetota</taxon>
        <taxon>Actinomycetes</taxon>
        <taxon>Micromonosporales</taxon>
        <taxon>Micromonosporaceae</taxon>
        <taxon>Plantactinospora</taxon>
    </lineage>
</organism>
<reference evidence="2" key="1">
    <citation type="journal article" date="2019" name="Int. J. Syst. Evol. Microbiol.">
        <title>The Global Catalogue of Microorganisms (GCM) 10K type strain sequencing project: providing services to taxonomists for standard genome sequencing and annotation.</title>
        <authorList>
            <consortium name="The Broad Institute Genomics Platform"/>
            <consortium name="The Broad Institute Genome Sequencing Center for Infectious Disease"/>
            <person name="Wu L."/>
            <person name="Ma J."/>
        </authorList>
    </citation>
    <scope>NUCLEOTIDE SEQUENCE [LARGE SCALE GENOMIC DNA]</scope>
    <source>
        <strain evidence="2">ZS-35-S2</strain>
    </source>
</reference>
<evidence type="ECO:0000313" key="2">
    <source>
        <dbReference type="Proteomes" id="UP001596203"/>
    </source>
</evidence>
<dbReference type="EMBL" id="JBHSPR010000025">
    <property type="protein sequence ID" value="MFC6019987.1"/>
    <property type="molecule type" value="Genomic_DNA"/>
</dbReference>
<keyword evidence="2" id="KW-1185">Reference proteome</keyword>
<evidence type="ECO:0000313" key="1">
    <source>
        <dbReference type="EMBL" id="MFC6019987.1"/>
    </source>
</evidence>
<comment type="caution">
    <text evidence="1">The sequence shown here is derived from an EMBL/GenBank/DDBJ whole genome shotgun (WGS) entry which is preliminary data.</text>
</comment>